<dbReference type="STRING" id="945543.VIBR0546_01281"/>
<proteinExistence type="predicted"/>
<dbReference type="Proteomes" id="UP000004371">
    <property type="component" value="Unassembled WGS sequence"/>
</dbReference>
<keyword evidence="1" id="KW-1133">Transmembrane helix</keyword>
<accession>E8LS58</accession>
<organism evidence="2 3">
    <name type="scientific">Vibrio brasiliensis LMG 20546</name>
    <dbReference type="NCBI Taxonomy" id="945543"/>
    <lineage>
        <taxon>Bacteria</taxon>
        <taxon>Pseudomonadati</taxon>
        <taxon>Pseudomonadota</taxon>
        <taxon>Gammaproteobacteria</taxon>
        <taxon>Vibrionales</taxon>
        <taxon>Vibrionaceae</taxon>
        <taxon>Vibrio</taxon>
        <taxon>Vibrio oreintalis group</taxon>
    </lineage>
</organism>
<protein>
    <submittedName>
        <fullName evidence="2">Putative type IV pilin</fullName>
    </submittedName>
</protein>
<name>E8LS58_9VIBR</name>
<dbReference type="InterPro" id="IPR012902">
    <property type="entry name" value="N_methyl_site"/>
</dbReference>
<dbReference type="RefSeq" id="WP_006878654.1">
    <property type="nucleotide sequence ID" value="NZ_AEVS01000043.1"/>
</dbReference>
<dbReference type="eggNOG" id="COG4967">
    <property type="taxonomic scope" value="Bacteria"/>
</dbReference>
<evidence type="ECO:0000256" key="1">
    <source>
        <dbReference type="SAM" id="Phobius"/>
    </source>
</evidence>
<feature type="transmembrane region" description="Helical" evidence="1">
    <location>
        <begin position="6"/>
        <end position="27"/>
    </location>
</feature>
<gene>
    <name evidence="2" type="ORF">VIBR0546_01281</name>
</gene>
<keyword evidence="3" id="KW-1185">Reference proteome</keyword>
<comment type="caution">
    <text evidence="2">The sequence shown here is derived from an EMBL/GenBank/DDBJ whole genome shotgun (WGS) entry which is preliminary data.</text>
</comment>
<keyword evidence="1" id="KW-0812">Transmembrane</keyword>
<dbReference type="OrthoDB" id="5829918at2"/>
<dbReference type="AlphaFoldDB" id="E8LS58"/>
<keyword evidence="1" id="KW-0472">Membrane</keyword>
<evidence type="ECO:0000313" key="3">
    <source>
        <dbReference type="Proteomes" id="UP000004371"/>
    </source>
</evidence>
<dbReference type="EMBL" id="AEVS01000043">
    <property type="protein sequence ID" value="EGA66475.1"/>
    <property type="molecule type" value="Genomic_DNA"/>
</dbReference>
<dbReference type="NCBIfam" id="TIGR02532">
    <property type="entry name" value="IV_pilin_GFxxxE"/>
    <property type="match status" value="1"/>
</dbReference>
<sequence length="136" mass="15274">MNRYLGFSLIEVMVALFITAVASFALVQLQVYVQQRFEFAIKGAKALNLAEQKLEWLRSSPELSSEFPPSESSLPVSDSVVVDDSSFVVRLQLENDSVVAKLYRVNVEVEWLDRLGEPHSVRLTTMLSTYSESIGD</sequence>
<dbReference type="Pfam" id="PF07963">
    <property type="entry name" value="N_methyl"/>
    <property type="match status" value="1"/>
</dbReference>
<evidence type="ECO:0000313" key="2">
    <source>
        <dbReference type="EMBL" id="EGA66475.1"/>
    </source>
</evidence>
<reference evidence="2 3" key="1">
    <citation type="journal article" date="2012" name="Int. J. Syst. Evol. Microbiol.">
        <title>Vibrio caribbeanicus sp. nov., isolated from the marine sponge Scleritoderma cyanea.</title>
        <authorList>
            <person name="Hoffmann M."/>
            <person name="Monday S.R."/>
            <person name="Allard M.W."/>
            <person name="Strain E.A."/>
            <person name="Whittaker P."/>
            <person name="Naum M."/>
            <person name="McCarthy P.J."/>
            <person name="Lopez J.V."/>
            <person name="Fischer M."/>
            <person name="Brown E.W."/>
        </authorList>
    </citation>
    <scope>NUCLEOTIDE SEQUENCE [LARGE SCALE GENOMIC DNA]</scope>
    <source>
        <strain evidence="2 3">LMG 20546</strain>
    </source>
</reference>